<dbReference type="Proteomes" id="UP001069802">
    <property type="component" value="Unassembled WGS sequence"/>
</dbReference>
<comment type="caution">
    <text evidence="2">The sequence shown here is derived from an EMBL/GenBank/DDBJ whole genome shotgun (WGS) entry which is preliminary data.</text>
</comment>
<feature type="transmembrane region" description="Helical" evidence="1">
    <location>
        <begin position="18"/>
        <end position="37"/>
    </location>
</feature>
<keyword evidence="1" id="KW-0472">Membrane</keyword>
<feature type="transmembrane region" description="Helical" evidence="1">
    <location>
        <begin position="107"/>
        <end position="129"/>
    </location>
</feature>
<dbReference type="InterPro" id="IPR021354">
    <property type="entry name" value="DUF2975"/>
</dbReference>
<proteinExistence type="predicted"/>
<gene>
    <name evidence="2" type="ORF">O4H49_13130</name>
</gene>
<keyword evidence="1" id="KW-1133">Transmembrane helix</keyword>
<keyword evidence="1" id="KW-0812">Transmembrane</keyword>
<evidence type="ECO:0000313" key="2">
    <source>
        <dbReference type="EMBL" id="MCZ4281727.1"/>
    </source>
</evidence>
<accession>A0ABT4LP42</accession>
<keyword evidence="3" id="KW-1185">Reference proteome</keyword>
<dbReference type="RefSeq" id="WP_269423889.1">
    <property type="nucleotide sequence ID" value="NZ_JAPWGY010000004.1"/>
</dbReference>
<evidence type="ECO:0000313" key="3">
    <source>
        <dbReference type="Proteomes" id="UP001069802"/>
    </source>
</evidence>
<dbReference type="Pfam" id="PF11188">
    <property type="entry name" value="DUF2975"/>
    <property type="match status" value="1"/>
</dbReference>
<evidence type="ECO:0000256" key="1">
    <source>
        <dbReference type="SAM" id="Phobius"/>
    </source>
</evidence>
<reference evidence="2" key="1">
    <citation type="submission" date="2022-12" db="EMBL/GenBank/DDBJ databases">
        <title>Bacterial isolates from different developmental stages of Nematostella vectensis.</title>
        <authorList>
            <person name="Fraune S."/>
        </authorList>
    </citation>
    <scope>NUCLEOTIDE SEQUENCE</scope>
    <source>
        <strain evidence="2">G21630-S1</strain>
    </source>
</reference>
<organism evidence="2 3">
    <name type="scientific">Kiloniella laminariae</name>
    <dbReference type="NCBI Taxonomy" id="454162"/>
    <lineage>
        <taxon>Bacteria</taxon>
        <taxon>Pseudomonadati</taxon>
        <taxon>Pseudomonadota</taxon>
        <taxon>Alphaproteobacteria</taxon>
        <taxon>Rhodospirillales</taxon>
        <taxon>Kiloniellaceae</taxon>
        <taxon>Kiloniella</taxon>
    </lineage>
</organism>
<sequence>MTGISLNRIGRASRKYRLLFTLLLVLVPLLDLIYWGGFNHLPEGFHDDLPVSITGELSALSLLLAFLASLIPLSVTLYGLLALKKLFGLYEQGIIFAEENVRCFQKLGYCCIASVVAGILFTPLASVALTLDNLPGQRELVIDLNSNDLSALVIGGIILLVSWVMEEGKKLEDEQRHTV</sequence>
<feature type="transmembrane region" description="Helical" evidence="1">
    <location>
        <begin position="57"/>
        <end position="81"/>
    </location>
</feature>
<name>A0ABT4LP42_9PROT</name>
<dbReference type="EMBL" id="JAPWGY010000004">
    <property type="protein sequence ID" value="MCZ4281727.1"/>
    <property type="molecule type" value="Genomic_DNA"/>
</dbReference>
<feature type="transmembrane region" description="Helical" evidence="1">
    <location>
        <begin position="149"/>
        <end position="166"/>
    </location>
</feature>
<protein>
    <submittedName>
        <fullName evidence="2">DUF2975 domain-containing protein</fullName>
    </submittedName>
</protein>